<dbReference type="PANTHER" id="PTHR12136">
    <property type="entry name" value="ENHANCED DISEASE RESISTANCE-RELATED"/>
    <property type="match status" value="1"/>
</dbReference>
<dbReference type="PANTHER" id="PTHR12136:SF101">
    <property type="entry name" value="ENHANCED DISEASE RESISTANCE-LIKE PROTEIN (DUF1336)"/>
    <property type="match status" value="1"/>
</dbReference>
<evidence type="ECO:0000313" key="2">
    <source>
        <dbReference type="EnsemblPlants" id="Kaladp0865s0007.1.v1.1.CDS.1"/>
    </source>
</evidence>
<name>A0A7N0VJC5_KALFE</name>
<protein>
    <recommendedName>
        <fullName evidence="1">Protein ENHANCED DISEASE RESISTANCE 2 C-terminal domain-containing protein</fullName>
    </recommendedName>
</protein>
<reference evidence="2" key="1">
    <citation type="submission" date="2021-01" db="UniProtKB">
        <authorList>
            <consortium name="EnsemblPlants"/>
        </authorList>
    </citation>
    <scope>IDENTIFICATION</scope>
</reference>
<dbReference type="Pfam" id="PF07059">
    <property type="entry name" value="EDR2_C"/>
    <property type="match status" value="1"/>
</dbReference>
<dbReference type="InterPro" id="IPR045096">
    <property type="entry name" value="EDR2-like"/>
</dbReference>
<keyword evidence="3" id="KW-1185">Reference proteome</keyword>
<dbReference type="Proteomes" id="UP000594263">
    <property type="component" value="Unplaced"/>
</dbReference>
<dbReference type="InterPro" id="IPR009769">
    <property type="entry name" value="EDR2_C"/>
</dbReference>
<proteinExistence type="predicted"/>
<sequence>MAKDAKKESEWIERLINGGDVPCLDPENCPNGWASPPGDRFMVRGPDYLATKVKIPGGDYLLKPIGFDWIKGPAKISEVLKNPNSRIRRVIDDVFTDGNRPFIWAIHLQLPTKENHSVVAYFVSTEPAPEGSLMDQFLKGDDVYRNARLKMIANIVKGPWIVRKAVGERGVCLIGRAITCKYSVSEHFCEVHLDVGSSVVAKAIFHVALGYIKSVTVDLAFLVEGQTESELPEQIIGAFRFSELDPASAGTLEASDGATTGHLKPSMSERLWNSIGQSLKQIH</sequence>
<evidence type="ECO:0000259" key="1">
    <source>
        <dbReference type="Pfam" id="PF07059"/>
    </source>
</evidence>
<evidence type="ECO:0000313" key="3">
    <source>
        <dbReference type="Proteomes" id="UP000594263"/>
    </source>
</evidence>
<feature type="domain" description="Protein ENHANCED DISEASE RESISTANCE 2 C-terminal" evidence="1">
    <location>
        <begin position="33"/>
        <end position="245"/>
    </location>
</feature>
<accession>A0A7N0VJC5</accession>
<dbReference type="OMA" id="ADENTKW"/>
<organism evidence="2 3">
    <name type="scientific">Kalanchoe fedtschenkoi</name>
    <name type="common">Lavender scallops</name>
    <name type="synonym">South American air plant</name>
    <dbReference type="NCBI Taxonomy" id="63787"/>
    <lineage>
        <taxon>Eukaryota</taxon>
        <taxon>Viridiplantae</taxon>
        <taxon>Streptophyta</taxon>
        <taxon>Embryophyta</taxon>
        <taxon>Tracheophyta</taxon>
        <taxon>Spermatophyta</taxon>
        <taxon>Magnoliopsida</taxon>
        <taxon>eudicotyledons</taxon>
        <taxon>Gunneridae</taxon>
        <taxon>Pentapetalae</taxon>
        <taxon>Saxifragales</taxon>
        <taxon>Crassulaceae</taxon>
        <taxon>Kalanchoe</taxon>
    </lineage>
</organism>
<dbReference type="Gramene" id="Kaladp0865s0007.1.v1.1">
    <property type="protein sequence ID" value="Kaladp0865s0007.1.v1.1.CDS.1"/>
    <property type="gene ID" value="Kaladp0865s0007.v1.1"/>
</dbReference>
<dbReference type="EnsemblPlants" id="Kaladp0865s0007.1.v1.1">
    <property type="protein sequence ID" value="Kaladp0865s0007.1.v1.1.CDS.1"/>
    <property type="gene ID" value="Kaladp0865s0007.v1.1"/>
</dbReference>
<dbReference type="AlphaFoldDB" id="A0A7N0VJC5"/>